<proteinExistence type="predicted"/>
<feature type="transmembrane region" description="Helical" evidence="2">
    <location>
        <begin position="63"/>
        <end position="85"/>
    </location>
</feature>
<comment type="caution">
    <text evidence="3">The sequence shown here is derived from an EMBL/GenBank/DDBJ whole genome shotgun (WGS) entry which is preliminary data.</text>
</comment>
<sequence length="123" mass="13173">MGRTKPVCTADVPIFFQKVPDRRSIRGGHNPQVFIRLCRTAGTSLASRGSTEKWEAKLMKRSWELTSIIVVAAIAVLMLIAFLWINGGFGTAPVATPGGEHPATRAPAGVEPPEPNTPAAEPQ</sequence>
<evidence type="ECO:0000313" key="4">
    <source>
        <dbReference type="Proteomes" id="UP001642900"/>
    </source>
</evidence>
<keyword evidence="4" id="KW-1185">Reference proteome</keyword>
<evidence type="ECO:0000313" key="3">
    <source>
        <dbReference type="EMBL" id="NGO51120.1"/>
    </source>
</evidence>
<name>A0A6G4WAE3_9HYPH</name>
<accession>A0A6G4WAE3</accession>
<feature type="region of interest" description="Disordered" evidence="1">
    <location>
        <begin position="94"/>
        <end position="123"/>
    </location>
</feature>
<keyword evidence="2" id="KW-0812">Transmembrane</keyword>
<evidence type="ECO:0000256" key="2">
    <source>
        <dbReference type="SAM" id="Phobius"/>
    </source>
</evidence>
<dbReference type="Proteomes" id="UP001642900">
    <property type="component" value="Unassembled WGS sequence"/>
</dbReference>
<protein>
    <submittedName>
        <fullName evidence="3">Uncharacterized protein</fullName>
    </submittedName>
</protein>
<gene>
    <name evidence="3" type="ORF">G6N73_07980</name>
</gene>
<reference evidence="3 4" key="1">
    <citation type="submission" date="2020-02" db="EMBL/GenBank/DDBJ databases">
        <title>Genome sequence of strain CCNWXJ40-4.</title>
        <authorList>
            <person name="Gao J."/>
            <person name="Sun J."/>
        </authorList>
    </citation>
    <scope>NUCLEOTIDE SEQUENCE [LARGE SCALE GENOMIC DNA]</scope>
    <source>
        <strain evidence="3 4">CCNWXJ 40-4</strain>
    </source>
</reference>
<organism evidence="3 4">
    <name type="scientific">Allomesorhizobium camelthorni</name>
    <dbReference type="NCBI Taxonomy" id="475069"/>
    <lineage>
        <taxon>Bacteria</taxon>
        <taxon>Pseudomonadati</taxon>
        <taxon>Pseudomonadota</taxon>
        <taxon>Alphaproteobacteria</taxon>
        <taxon>Hyphomicrobiales</taxon>
        <taxon>Phyllobacteriaceae</taxon>
        <taxon>Allomesorhizobium</taxon>
    </lineage>
</organism>
<keyword evidence="2" id="KW-1133">Transmembrane helix</keyword>
<keyword evidence="2" id="KW-0472">Membrane</keyword>
<dbReference type="AlphaFoldDB" id="A0A6G4WAE3"/>
<evidence type="ECO:0000256" key="1">
    <source>
        <dbReference type="SAM" id="MobiDB-lite"/>
    </source>
</evidence>
<dbReference type="EMBL" id="JAAKZF010000007">
    <property type="protein sequence ID" value="NGO51120.1"/>
    <property type="molecule type" value="Genomic_DNA"/>
</dbReference>